<gene>
    <name evidence="4" type="ORF">UMAG_06290</name>
</gene>
<feature type="region of interest" description="Disordered" evidence="1">
    <location>
        <begin position="149"/>
        <end position="178"/>
    </location>
</feature>
<feature type="transmembrane region" description="Helical" evidence="2">
    <location>
        <begin position="199"/>
        <end position="221"/>
    </location>
</feature>
<dbReference type="OMA" id="VACGWNN"/>
<dbReference type="eggNOG" id="ENOG502R347">
    <property type="taxonomic scope" value="Eukaryota"/>
</dbReference>
<dbReference type="RefSeq" id="XP_011388295.1">
    <property type="nucleotide sequence ID" value="XM_011389993.1"/>
</dbReference>
<evidence type="ECO:0000256" key="2">
    <source>
        <dbReference type="SAM" id="Phobius"/>
    </source>
</evidence>
<feature type="chain" id="PRO_5002228106" evidence="3">
    <location>
        <begin position="24"/>
        <end position="223"/>
    </location>
</feature>
<organism evidence="4 5">
    <name type="scientific">Mycosarcoma maydis</name>
    <name type="common">Corn smut fungus</name>
    <name type="synonym">Ustilago maydis</name>
    <dbReference type="NCBI Taxonomy" id="5270"/>
    <lineage>
        <taxon>Eukaryota</taxon>
        <taxon>Fungi</taxon>
        <taxon>Dikarya</taxon>
        <taxon>Basidiomycota</taxon>
        <taxon>Ustilaginomycotina</taxon>
        <taxon>Ustilaginomycetes</taxon>
        <taxon>Ustilaginales</taxon>
        <taxon>Ustilaginaceae</taxon>
        <taxon>Mycosarcoma</taxon>
    </lineage>
</organism>
<evidence type="ECO:0000313" key="4">
    <source>
        <dbReference type="EMBL" id="KIS70202.1"/>
    </source>
</evidence>
<protein>
    <submittedName>
        <fullName evidence="4">Uncharacterized protein</fullName>
    </submittedName>
</protein>
<dbReference type="GeneID" id="23565928"/>
<reference evidence="4 5" key="1">
    <citation type="journal article" date="2006" name="Nature">
        <title>Insights from the genome of the biotrophic fungal plant pathogen Ustilago maydis.</title>
        <authorList>
            <person name="Kamper J."/>
            <person name="Kahmann R."/>
            <person name="Bolker M."/>
            <person name="Ma L.J."/>
            <person name="Brefort T."/>
            <person name="Saville B.J."/>
            <person name="Banuett F."/>
            <person name="Kronstad J.W."/>
            <person name="Gold S.E."/>
            <person name="Muller O."/>
            <person name="Perlin M.H."/>
            <person name="Wosten H.A."/>
            <person name="de Vries R."/>
            <person name="Ruiz-Herrera J."/>
            <person name="Reynaga-Pena C.G."/>
            <person name="Snetselaar K."/>
            <person name="McCann M."/>
            <person name="Perez-Martin J."/>
            <person name="Feldbrugge M."/>
            <person name="Basse C.W."/>
            <person name="Steinberg G."/>
            <person name="Ibeas J.I."/>
            <person name="Holloman W."/>
            <person name="Guzman P."/>
            <person name="Farman M."/>
            <person name="Stajich J.E."/>
            <person name="Sentandreu R."/>
            <person name="Gonzalez-Prieto J.M."/>
            <person name="Kennell J.C."/>
            <person name="Molina L."/>
            <person name="Schirawski J."/>
            <person name="Mendoza-Mendoza A."/>
            <person name="Greilinger D."/>
            <person name="Munch K."/>
            <person name="Rossel N."/>
            <person name="Scherer M."/>
            <person name="Vranes M."/>
            <person name="Ladendorf O."/>
            <person name="Vincon V."/>
            <person name="Fuchs U."/>
            <person name="Sandrock B."/>
            <person name="Meng S."/>
            <person name="Ho E.C."/>
            <person name="Cahill M.J."/>
            <person name="Boyce K.J."/>
            <person name="Klose J."/>
            <person name="Klosterman S.J."/>
            <person name="Deelstra H.J."/>
            <person name="Ortiz-Castellanos L."/>
            <person name="Li W."/>
            <person name="Sanchez-Alonso P."/>
            <person name="Schreier P.H."/>
            <person name="Hauser-Hahn I."/>
            <person name="Vaupel M."/>
            <person name="Koopmann E."/>
            <person name="Friedrich G."/>
            <person name="Voss H."/>
            <person name="Schluter T."/>
            <person name="Margolis J."/>
            <person name="Platt D."/>
            <person name="Swimmer C."/>
            <person name="Gnirke A."/>
            <person name="Chen F."/>
            <person name="Vysotskaia V."/>
            <person name="Mannhaupt G."/>
            <person name="Guldener U."/>
            <person name="Munsterkotter M."/>
            <person name="Haase D."/>
            <person name="Oesterheld M."/>
            <person name="Mewes H.W."/>
            <person name="Mauceli E.W."/>
            <person name="DeCaprio D."/>
            <person name="Wade C.M."/>
            <person name="Butler J."/>
            <person name="Young S."/>
            <person name="Jaffe D.B."/>
            <person name="Calvo S."/>
            <person name="Nusbaum C."/>
            <person name="Galagan J."/>
            <person name="Birren B.W."/>
        </authorList>
    </citation>
    <scope>NUCLEOTIDE SEQUENCE [LARGE SCALE GENOMIC DNA]</scope>
    <source>
        <strain evidence="5">DSM 14603 / FGSC 9021 / UM521</strain>
    </source>
</reference>
<feature type="compositionally biased region" description="Polar residues" evidence="1">
    <location>
        <begin position="162"/>
        <end position="175"/>
    </location>
</feature>
<dbReference type="InParanoid" id="A0A0D1CA40"/>
<evidence type="ECO:0000256" key="1">
    <source>
        <dbReference type="SAM" id="MobiDB-lite"/>
    </source>
</evidence>
<keyword evidence="2" id="KW-0472">Membrane</keyword>
<dbReference type="VEuPathDB" id="FungiDB:UMAG_06290"/>
<keyword evidence="2" id="KW-1133">Transmembrane helix</keyword>
<sequence>MSQAIRLSVFLLGLLVLAATASAFEITFPGPANYWVACGWNNMTWKSDTTDPKIVTIMLTNSNKTLLNDDFEIGNALQGSDNAAMVYIPCLAAASGYSLLFVDANKYDHKQNKVLYSSSQFYIKPKGSSPDPASGQSSIPSENQPYFNTPGIVLPPPAKPDQVTNTTAGPNSNNEALPRLDGSSASFGSFQPVQHTNSALGMLFSDLLFVLVIAAFTALVVTW</sequence>
<keyword evidence="2" id="KW-0812">Transmembrane</keyword>
<accession>A0A0D1CA40</accession>
<keyword evidence="3" id="KW-0732">Signal</keyword>
<evidence type="ECO:0000256" key="3">
    <source>
        <dbReference type="SAM" id="SignalP"/>
    </source>
</evidence>
<feature type="transmembrane region" description="Helical" evidence="2">
    <location>
        <begin position="84"/>
        <end position="102"/>
    </location>
</feature>
<evidence type="ECO:0000313" key="5">
    <source>
        <dbReference type="Proteomes" id="UP000000561"/>
    </source>
</evidence>
<dbReference type="Proteomes" id="UP000000561">
    <property type="component" value="Chromosome 4"/>
</dbReference>
<proteinExistence type="predicted"/>
<dbReference type="AlphaFoldDB" id="A0A0D1CA40"/>
<dbReference type="EMBL" id="CM003143">
    <property type="protein sequence ID" value="KIS70202.1"/>
    <property type="molecule type" value="Genomic_DNA"/>
</dbReference>
<dbReference type="OrthoDB" id="2576580at2759"/>
<dbReference type="KEGG" id="uma:UMAG_06290"/>
<dbReference type="STRING" id="237631.A0A0D1CA40"/>
<name>A0A0D1CA40_MYCMD</name>
<keyword evidence="5" id="KW-1185">Reference proteome</keyword>
<feature type="signal peptide" evidence="3">
    <location>
        <begin position="1"/>
        <end position="23"/>
    </location>
</feature>